<protein>
    <submittedName>
        <fullName evidence="3">Mu-like prophage FluMu protein gp28</fullName>
    </submittedName>
</protein>
<gene>
    <name evidence="3" type="ORF">SAMN00808754_2052</name>
</gene>
<evidence type="ECO:0000313" key="3">
    <source>
        <dbReference type="EMBL" id="SMB97973.1"/>
    </source>
</evidence>
<accession>A0A1W1VXJ6</accession>
<dbReference type="AlphaFoldDB" id="A0A1W1VXJ6"/>
<organism evidence="3 4">
    <name type="scientific">Thermanaeromonas toyohensis ToBE</name>
    <dbReference type="NCBI Taxonomy" id="698762"/>
    <lineage>
        <taxon>Bacteria</taxon>
        <taxon>Bacillati</taxon>
        <taxon>Bacillota</taxon>
        <taxon>Clostridia</taxon>
        <taxon>Neomoorellales</taxon>
        <taxon>Neomoorellaceae</taxon>
        <taxon>Thermanaeromonas</taxon>
    </lineage>
</organism>
<dbReference type="STRING" id="698762.SAMN00808754_2052"/>
<dbReference type="InterPro" id="IPR027417">
    <property type="entry name" value="P-loop_NTPase"/>
</dbReference>
<dbReference type="EMBL" id="LT838272">
    <property type="protein sequence ID" value="SMB97973.1"/>
    <property type="molecule type" value="Genomic_DNA"/>
</dbReference>
<name>A0A1W1VXJ6_9FIRM</name>
<dbReference type="Gene3D" id="3.40.50.300">
    <property type="entry name" value="P-loop containing nucleotide triphosphate hydrolases"/>
    <property type="match status" value="1"/>
</dbReference>
<evidence type="ECO:0000259" key="2">
    <source>
        <dbReference type="Pfam" id="PF17289"/>
    </source>
</evidence>
<evidence type="ECO:0000313" key="4">
    <source>
        <dbReference type="Proteomes" id="UP000192569"/>
    </source>
</evidence>
<keyword evidence="4" id="KW-1185">Reference proteome</keyword>
<sequence length="427" mass="49108">MREIWLEKARKHSGDPAGFTASLFGVELTPKQREMFSLAPRITTKVAGRRVGKSLITLLEVFWHCFQKPRQKWYVVAPSIDQARIYFQEFEQRLENPLLDVWVKDIKWSPFPEILLVNGSKIMARSTSRDGVYLRGKGADGVAITEAAFVKDKVYYDVIRAMVLDRGGKVRIETTPNGTQGYVYQLFGQGLRDESGYYKSFHATIYDNPRIPRDEIERIRREIPEVAFRIEYLAEFVDDDTAVFPWAVLQDVFEDYTPLGKPEPGHRYSIGVDLAKYQDYTVITVLDISEPPYKIAEWYRYRGRLYGDIVAHVNELQAKYSAKVYLDATGVGDPVAEQVRNCEPFVFTVRSREELISNLVVQVEQKKLLLPAGNTMLRDELRCFQRVRRGTTVKAEAPEGRHDDCVMSLALACWAVKATKQPQIFWL</sequence>
<proteinExistence type="predicted"/>
<dbReference type="Gene3D" id="3.30.420.240">
    <property type="match status" value="1"/>
</dbReference>
<dbReference type="Pfam" id="PF03237">
    <property type="entry name" value="Terminase_6N"/>
    <property type="match status" value="1"/>
</dbReference>
<dbReference type="Pfam" id="PF17289">
    <property type="entry name" value="Terminase_6C"/>
    <property type="match status" value="1"/>
</dbReference>
<evidence type="ECO:0000256" key="1">
    <source>
        <dbReference type="ARBA" id="ARBA00022612"/>
    </source>
</evidence>
<dbReference type="Proteomes" id="UP000192569">
    <property type="component" value="Chromosome I"/>
</dbReference>
<dbReference type="InterPro" id="IPR035421">
    <property type="entry name" value="Terminase_6C"/>
</dbReference>
<feature type="domain" description="Terminase large subunit gp17-like C-terminal" evidence="2">
    <location>
        <begin position="270"/>
        <end position="412"/>
    </location>
</feature>
<keyword evidence="1" id="KW-1188">Viral release from host cell</keyword>
<reference evidence="3 4" key="1">
    <citation type="submission" date="2017-04" db="EMBL/GenBank/DDBJ databases">
        <authorList>
            <person name="Afonso C.L."/>
            <person name="Miller P.J."/>
            <person name="Scott M.A."/>
            <person name="Spackman E."/>
            <person name="Goraichik I."/>
            <person name="Dimitrov K.M."/>
            <person name="Suarez D.L."/>
            <person name="Swayne D.E."/>
        </authorList>
    </citation>
    <scope>NUCLEOTIDE SEQUENCE [LARGE SCALE GENOMIC DNA]</scope>
    <source>
        <strain evidence="3 4">ToBE</strain>
    </source>
</reference>